<gene>
    <name evidence="2" type="ORF">PENFLA_c004G07220</name>
</gene>
<dbReference type="AlphaFoldDB" id="A0A1V6TRW5"/>
<sequence>MKPHIRYLIKPDMPHNGRVKAAAANNSGLGKWKVTPHLDQNMDKPWKSHDTGVPRTGRKDFRHGSQDSGGSWSLSYALYNMPNDHGQTEPPKRNKTGAVADDS</sequence>
<accession>A0A1V6TRW5</accession>
<name>A0A1V6TRW5_9EURO</name>
<reference evidence="3" key="1">
    <citation type="journal article" date="2017" name="Nat. Microbiol.">
        <title>Global analysis of biosynthetic gene clusters reveals vast potential of secondary metabolite production in Penicillium species.</title>
        <authorList>
            <person name="Nielsen J.C."/>
            <person name="Grijseels S."/>
            <person name="Prigent S."/>
            <person name="Ji B."/>
            <person name="Dainat J."/>
            <person name="Nielsen K.F."/>
            <person name="Frisvad J.C."/>
            <person name="Workman M."/>
            <person name="Nielsen J."/>
        </authorList>
    </citation>
    <scope>NUCLEOTIDE SEQUENCE [LARGE SCALE GENOMIC DNA]</scope>
    <source>
        <strain evidence="3">IBT 14082</strain>
    </source>
</reference>
<keyword evidence="3" id="KW-1185">Reference proteome</keyword>
<protein>
    <submittedName>
        <fullName evidence="2">Uncharacterized protein</fullName>
    </submittedName>
</protein>
<evidence type="ECO:0000313" key="2">
    <source>
        <dbReference type="EMBL" id="OQE29135.1"/>
    </source>
</evidence>
<evidence type="ECO:0000256" key="1">
    <source>
        <dbReference type="SAM" id="MobiDB-lite"/>
    </source>
</evidence>
<comment type="caution">
    <text evidence="2">The sequence shown here is derived from an EMBL/GenBank/DDBJ whole genome shotgun (WGS) entry which is preliminary data.</text>
</comment>
<proteinExistence type="predicted"/>
<feature type="compositionally biased region" description="Basic and acidic residues" evidence="1">
    <location>
        <begin position="40"/>
        <end position="65"/>
    </location>
</feature>
<dbReference type="EMBL" id="MLQL01000004">
    <property type="protein sequence ID" value="OQE29135.1"/>
    <property type="molecule type" value="Genomic_DNA"/>
</dbReference>
<dbReference type="Proteomes" id="UP000191342">
    <property type="component" value="Unassembled WGS sequence"/>
</dbReference>
<dbReference type="OrthoDB" id="10510183at2759"/>
<evidence type="ECO:0000313" key="3">
    <source>
        <dbReference type="Proteomes" id="UP000191342"/>
    </source>
</evidence>
<feature type="region of interest" description="Disordered" evidence="1">
    <location>
        <begin position="25"/>
        <end position="103"/>
    </location>
</feature>
<organism evidence="2 3">
    <name type="scientific">Penicillium flavigenum</name>
    <dbReference type="NCBI Taxonomy" id="254877"/>
    <lineage>
        <taxon>Eukaryota</taxon>
        <taxon>Fungi</taxon>
        <taxon>Dikarya</taxon>
        <taxon>Ascomycota</taxon>
        <taxon>Pezizomycotina</taxon>
        <taxon>Eurotiomycetes</taxon>
        <taxon>Eurotiomycetidae</taxon>
        <taxon>Eurotiales</taxon>
        <taxon>Aspergillaceae</taxon>
        <taxon>Penicillium</taxon>
    </lineage>
</organism>